<comment type="caution">
    <text evidence="1">The sequence shown here is derived from an EMBL/GenBank/DDBJ whole genome shotgun (WGS) entry which is preliminary data.</text>
</comment>
<evidence type="ECO:0000313" key="2">
    <source>
        <dbReference type="Proteomes" id="UP000554965"/>
    </source>
</evidence>
<gene>
    <name evidence="1" type="ORF">MSIMFB_04510</name>
</gene>
<evidence type="ECO:0000313" key="1">
    <source>
        <dbReference type="EMBL" id="SOJ57032.1"/>
    </source>
</evidence>
<keyword evidence="2" id="KW-1185">Reference proteome</keyword>
<dbReference type="AlphaFoldDB" id="A0A7Z7IPR9"/>
<dbReference type="Proteomes" id="UP000554965">
    <property type="component" value="Unassembled WGS sequence"/>
</dbReference>
<sequence length="225" mass="22266">MVLVAVVEHRDWQRGGVELAGGGVAAGQGVVEHAAPGVVAPEPVHHVRADGLGPEFFGDGGDDVVGEALVGGHGVVGVFVAADHPVAQFGGLADGAVPCPAGVDGHGQPVDAGAGGLFGDDGRHLPAGVDPAGFVPVAVEHGAQQLALVLRHRQPEDPAAGGDFAGQGLVAVGHADTAFGGLQVVGQSTDQVVGVDAVSGETQVADDGARWRQQRVRGAAGQGWT</sequence>
<organism evidence="1 2">
    <name type="scientific">Mycobacterium simulans</name>
    <dbReference type="NCBI Taxonomy" id="627089"/>
    <lineage>
        <taxon>Bacteria</taxon>
        <taxon>Bacillati</taxon>
        <taxon>Actinomycetota</taxon>
        <taxon>Actinomycetes</taxon>
        <taxon>Mycobacteriales</taxon>
        <taxon>Mycobacteriaceae</taxon>
        <taxon>Mycobacterium</taxon>
    </lineage>
</organism>
<dbReference type="EMBL" id="OCTY01000002">
    <property type="protein sequence ID" value="SOJ57032.1"/>
    <property type="molecule type" value="Genomic_DNA"/>
</dbReference>
<protein>
    <submittedName>
        <fullName evidence="1">Uncharacterized protein</fullName>
    </submittedName>
</protein>
<proteinExistence type="predicted"/>
<reference evidence="1 2" key="1">
    <citation type="submission" date="2017-10" db="EMBL/GenBank/DDBJ databases">
        <authorList>
            <consortium name="Urmite Genomes"/>
        </authorList>
    </citation>
    <scope>NUCLEOTIDE SEQUENCE [LARGE SCALE GENOMIC DNA]</scope>
    <source>
        <strain evidence="1 2">FB-527</strain>
    </source>
</reference>
<accession>A0A7Z7IPR9</accession>
<name>A0A7Z7IPR9_9MYCO</name>